<comment type="caution">
    <text evidence="1">The sequence shown here is derived from an EMBL/GenBank/DDBJ whole genome shotgun (WGS) entry which is preliminary data.</text>
</comment>
<keyword evidence="2" id="KW-1185">Reference proteome</keyword>
<accession>E1JT61</accession>
<reference evidence="1 2" key="1">
    <citation type="submission" date="2010-08" db="EMBL/GenBank/DDBJ databases">
        <title>The draft genome of Desulfovibrio fructosovorans JJ.</title>
        <authorList>
            <consortium name="US DOE Joint Genome Institute (JGI-PGF)"/>
            <person name="Lucas S."/>
            <person name="Copeland A."/>
            <person name="Lapidus A."/>
            <person name="Cheng J.-F."/>
            <person name="Bruce D."/>
            <person name="Goodwin L."/>
            <person name="Pitluck S."/>
            <person name="Land M.L."/>
            <person name="Hauser L."/>
            <person name="Chang Y.-J."/>
            <person name="Jeffries C."/>
            <person name="Wall J.D."/>
            <person name="Stahl D.A."/>
            <person name="Arkin A.P."/>
            <person name="Dehal P."/>
            <person name="Stolyar S.M."/>
            <person name="Hazen T.C."/>
            <person name="Woyke T.J."/>
        </authorList>
    </citation>
    <scope>NUCLEOTIDE SEQUENCE [LARGE SCALE GENOMIC DNA]</scope>
    <source>
        <strain evidence="1 2">JJ</strain>
    </source>
</reference>
<sequence>MNNNEFCMSIMQVLKKKGYVVTADDIPEKDNKVSVLTFIIKQTANHFHWHVPSHGYTVDKAVVSDTLTRLANISAYAAIAIKIDLVMIGVIISGNIEKLDLCDLKKKLIDLAIPCRKLGLGFKILRKNSGGVHVRPIFIVDSDEFEKIKDIILKEVMQSVAKDAVMIKPCVINKRTNKIHWKRRAWLFDSLQDWAESHEIITQSDLDRINSHE</sequence>
<gene>
    <name evidence="1" type="ORF">DesfrDRAFT_0810</name>
</gene>
<dbReference type="AlphaFoldDB" id="E1JT61"/>
<name>E1JT61_SOLFR</name>
<evidence type="ECO:0000313" key="1">
    <source>
        <dbReference type="EMBL" id="EFL52321.1"/>
    </source>
</evidence>
<protein>
    <submittedName>
        <fullName evidence="1">Uncharacterized protein</fullName>
    </submittedName>
</protein>
<proteinExistence type="predicted"/>
<organism evidence="1 2">
    <name type="scientific">Solidesulfovibrio fructosivorans JJ]</name>
    <dbReference type="NCBI Taxonomy" id="596151"/>
    <lineage>
        <taxon>Bacteria</taxon>
        <taxon>Pseudomonadati</taxon>
        <taxon>Thermodesulfobacteriota</taxon>
        <taxon>Desulfovibrionia</taxon>
        <taxon>Desulfovibrionales</taxon>
        <taxon>Desulfovibrionaceae</taxon>
        <taxon>Solidesulfovibrio</taxon>
    </lineage>
</organism>
<evidence type="ECO:0000313" key="2">
    <source>
        <dbReference type="Proteomes" id="UP000006250"/>
    </source>
</evidence>
<dbReference type="Proteomes" id="UP000006250">
    <property type="component" value="Unassembled WGS sequence"/>
</dbReference>
<dbReference type="RefSeq" id="WP_005991349.1">
    <property type="nucleotide sequence ID" value="NZ_AECZ01000004.1"/>
</dbReference>
<dbReference type="EMBL" id="AECZ01000004">
    <property type="protein sequence ID" value="EFL52321.1"/>
    <property type="molecule type" value="Genomic_DNA"/>
</dbReference>